<evidence type="ECO:0000256" key="1">
    <source>
        <dbReference type="ARBA" id="ARBA00004127"/>
    </source>
</evidence>
<dbReference type="GO" id="GO:0012505">
    <property type="term" value="C:endomembrane system"/>
    <property type="evidence" value="ECO:0007669"/>
    <property type="project" value="UniProtKB-SubCell"/>
</dbReference>
<dbReference type="KEGG" id="aco:Amico_1355"/>
<name>D5EFZ0_AMICL</name>
<evidence type="ECO:0008006" key="8">
    <source>
        <dbReference type="Google" id="ProtNLM"/>
    </source>
</evidence>
<evidence type="ECO:0000256" key="5">
    <source>
        <dbReference type="SAM" id="Phobius"/>
    </source>
</evidence>
<feature type="transmembrane region" description="Helical" evidence="5">
    <location>
        <begin position="92"/>
        <end position="119"/>
    </location>
</feature>
<accession>D5EFZ0</accession>
<dbReference type="EMBL" id="CP001997">
    <property type="protein sequence ID" value="ADE57472.1"/>
    <property type="molecule type" value="Genomic_DNA"/>
</dbReference>
<reference evidence="6 7" key="1">
    <citation type="journal article" date="2010" name="Stand. Genomic Sci.">
        <title>Complete genome sequence of Aminobacterium colombiense type strain (ALA-1).</title>
        <authorList>
            <person name="Chertkov O."/>
            <person name="Sikorski J."/>
            <person name="Brambilla E."/>
            <person name="Lapidus A."/>
            <person name="Copeland A."/>
            <person name="Glavina Del Rio T."/>
            <person name="Nolan M."/>
            <person name="Lucas S."/>
            <person name="Tice H."/>
            <person name="Cheng J.F."/>
            <person name="Han C."/>
            <person name="Detter J.C."/>
            <person name="Bruce D."/>
            <person name="Tapia R."/>
            <person name="Goodwin L."/>
            <person name="Pitluck S."/>
            <person name="Liolios K."/>
            <person name="Ivanova N."/>
            <person name="Mavromatis K."/>
            <person name="Ovchinnikova G."/>
            <person name="Pati A."/>
            <person name="Chen A."/>
            <person name="Palaniappan K."/>
            <person name="Land M."/>
            <person name="Hauser L."/>
            <person name="Chang Y.J."/>
            <person name="Jeffries C.D."/>
            <person name="Spring S."/>
            <person name="Rohde M."/>
            <person name="Goker M."/>
            <person name="Bristow J."/>
            <person name="Eisen J.A."/>
            <person name="Markowitz V."/>
            <person name="Hugenholtz P."/>
            <person name="Kyrpides N.C."/>
            <person name="Klenk H.P."/>
        </authorList>
    </citation>
    <scope>NUCLEOTIDE SEQUENCE [LARGE SCALE GENOMIC DNA]</scope>
    <source>
        <strain evidence="7">DSM 12261 / ALA-1</strain>
    </source>
</reference>
<protein>
    <recommendedName>
        <fullName evidence="8">Isoprenylcysteine carboxyl methyltransferase</fullName>
    </recommendedName>
</protein>
<dbReference type="GO" id="GO:0016740">
    <property type="term" value="F:transferase activity"/>
    <property type="evidence" value="ECO:0007669"/>
    <property type="project" value="UniProtKB-ARBA"/>
</dbReference>
<dbReference type="HOGENOM" id="CLU_097928_1_0_0"/>
<dbReference type="eggNOG" id="COG2020">
    <property type="taxonomic scope" value="Bacteria"/>
</dbReference>
<dbReference type="Proteomes" id="UP000002366">
    <property type="component" value="Chromosome"/>
</dbReference>
<dbReference type="Gene3D" id="1.20.120.1630">
    <property type="match status" value="1"/>
</dbReference>
<dbReference type="Pfam" id="PF04191">
    <property type="entry name" value="PEMT"/>
    <property type="match status" value="1"/>
</dbReference>
<evidence type="ECO:0000256" key="2">
    <source>
        <dbReference type="ARBA" id="ARBA00022692"/>
    </source>
</evidence>
<proteinExistence type="predicted"/>
<dbReference type="STRING" id="572547.Amico_1355"/>
<organism evidence="6 7">
    <name type="scientific">Aminobacterium colombiense (strain DSM 12261 / ALA-1)</name>
    <dbReference type="NCBI Taxonomy" id="572547"/>
    <lineage>
        <taxon>Bacteria</taxon>
        <taxon>Thermotogati</taxon>
        <taxon>Synergistota</taxon>
        <taxon>Synergistia</taxon>
        <taxon>Synergistales</taxon>
        <taxon>Aminobacteriaceae</taxon>
        <taxon>Aminobacterium</taxon>
    </lineage>
</organism>
<dbReference type="PANTHER" id="PTHR12714:SF9">
    <property type="entry name" value="PROTEIN-S-ISOPRENYLCYSTEINE O-METHYLTRANSFERASE"/>
    <property type="match status" value="1"/>
</dbReference>
<dbReference type="RefSeq" id="WP_013048735.1">
    <property type="nucleotide sequence ID" value="NC_014011.1"/>
</dbReference>
<evidence type="ECO:0000313" key="6">
    <source>
        <dbReference type="EMBL" id="ADE57472.1"/>
    </source>
</evidence>
<keyword evidence="2 5" id="KW-0812">Transmembrane</keyword>
<dbReference type="AlphaFoldDB" id="D5EFZ0"/>
<comment type="subcellular location">
    <subcellularLocation>
        <location evidence="1">Endomembrane system</location>
        <topology evidence="1">Multi-pass membrane protein</topology>
    </subcellularLocation>
</comment>
<dbReference type="OrthoDB" id="9782395at2"/>
<feature type="transmembrane region" description="Helical" evidence="5">
    <location>
        <begin position="6"/>
        <end position="29"/>
    </location>
</feature>
<evidence type="ECO:0000256" key="4">
    <source>
        <dbReference type="ARBA" id="ARBA00023136"/>
    </source>
</evidence>
<dbReference type="PANTHER" id="PTHR12714">
    <property type="entry name" value="PROTEIN-S ISOPRENYLCYSTEINE O-METHYLTRANSFERASE"/>
    <property type="match status" value="1"/>
</dbReference>
<dbReference type="InterPro" id="IPR007318">
    <property type="entry name" value="Phopholipid_MeTrfase"/>
</dbReference>
<keyword evidence="3 5" id="KW-1133">Transmembrane helix</keyword>
<sequence>MTRDALRALIFKLRGGLWTALYLLILLLASPEKSRLVSSLLLVALGQLIRFWASGCIVKYRGEKVGAEQLVTWGPYAFVRNPLYVGNGLIGLGWALLAGPLVVALFLTSFFLIYGVWIVPYEESFLEKKFGEAYSAYCQSTGRFIPSFWPGDRLHGPYDWSIVWRSERHSLWITLAGTALLLSRFKW</sequence>
<evidence type="ECO:0000313" key="7">
    <source>
        <dbReference type="Proteomes" id="UP000002366"/>
    </source>
</evidence>
<evidence type="ECO:0000256" key="3">
    <source>
        <dbReference type="ARBA" id="ARBA00022989"/>
    </source>
</evidence>
<keyword evidence="7" id="KW-1185">Reference proteome</keyword>
<keyword evidence="4 5" id="KW-0472">Membrane</keyword>
<gene>
    <name evidence="6" type="ordered locus">Amico_1355</name>
</gene>